<dbReference type="AlphaFoldDB" id="A0A8G2C6M8"/>
<dbReference type="EMBL" id="FQZR01000002">
    <property type="protein sequence ID" value="SHI47984.1"/>
    <property type="molecule type" value="Genomic_DNA"/>
</dbReference>
<proteinExistence type="predicted"/>
<name>A0A8G2C6M8_9BACT</name>
<sequence>MAEGPCDLLFLYALRGNTVQVFYLFEKTEQGAEQALTGMPTTNSRGK</sequence>
<evidence type="ECO:0000313" key="2">
    <source>
        <dbReference type="Proteomes" id="UP000184001"/>
    </source>
</evidence>
<organism evidence="1 2">
    <name type="scientific">Halodesulfovibrio aestuarii</name>
    <dbReference type="NCBI Taxonomy" id="126333"/>
    <lineage>
        <taxon>Bacteria</taxon>
        <taxon>Pseudomonadati</taxon>
        <taxon>Thermodesulfobacteriota</taxon>
        <taxon>Desulfovibrionia</taxon>
        <taxon>Desulfovibrionales</taxon>
        <taxon>Desulfovibrionaceae</taxon>
        <taxon>Halodesulfovibrio</taxon>
    </lineage>
</organism>
<gene>
    <name evidence="1" type="ORF">SAMN05660830_00079</name>
</gene>
<comment type="caution">
    <text evidence="1">The sequence shown here is derived from an EMBL/GenBank/DDBJ whole genome shotgun (WGS) entry which is preliminary data.</text>
</comment>
<reference evidence="1 2" key="1">
    <citation type="submission" date="2016-11" db="EMBL/GenBank/DDBJ databases">
        <authorList>
            <person name="Varghese N."/>
            <person name="Submissions S."/>
        </authorList>
    </citation>
    <scope>NUCLEOTIDE SEQUENCE [LARGE SCALE GENOMIC DNA]</scope>
    <source>
        <strain evidence="1 2">DSM 17919</strain>
    </source>
</reference>
<protein>
    <submittedName>
        <fullName evidence="1">Uncharacterized protein</fullName>
    </submittedName>
</protein>
<accession>A0A8G2C6M8</accession>
<evidence type="ECO:0000313" key="1">
    <source>
        <dbReference type="EMBL" id="SHI47984.1"/>
    </source>
</evidence>
<dbReference type="Proteomes" id="UP000184001">
    <property type="component" value="Unassembled WGS sequence"/>
</dbReference>